<reference evidence="9 10" key="1">
    <citation type="submission" date="2018-08" db="EMBL/GenBank/DDBJ databases">
        <title>A genome reference for cultivated species of the human gut microbiota.</title>
        <authorList>
            <person name="Zou Y."/>
            <person name="Xue W."/>
            <person name="Luo G."/>
        </authorList>
    </citation>
    <scope>NUCLEOTIDE SEQUENCE [LARGE SCALE GENOMIC DNA]</scope>
    <source>
        <strain evidence="9 10">AF22-12AC</strain>
    </source>
</reference>
<feature type="domain" description="Aspartate/ornithine carbamoyltransferase Asp/Orn-binding" evidence="7">
    <location>
        <begin position="152"/>
        <end position="325"/>
    </location>
</feature>
<feature type="binding site" evidence="5">
    <location>
        <begin position="270"/>
        <end position="271"/>
    </location>
    <ligand>
        <name>carbamoyl phosphate</name>
        <dbReference type="ChEBI" id="CHEBI:58228"/>
    </ligand>
</feature>
<dbReference type="Pfam" id="PF02729">
    <property type="entry name" value="OTCace_N"/>
    <property type="match status" value="1"/>
</dbReference>
<accession>A0A395V7I7</accession>
<dbReference type="InterPro" id="IPR002292">
    <property type="entry name" value="Orn/put_carbamltrans"/>
</dbReference>
<evidence type="ECO:0000256" key="6">
    <source>
        <dbReference type="NCBIfam" id="TIGR00658"/>
    </source>
</evidence>
<dbReference type="PRINTS" id="PR00102">
    <property type="entry name" value="OTCASE"/>
</dbReference>
<sequence length="329" mass="36944">MNLKGRNFLKLMDYTPEEILYLIDLAADLKSKKKQGILHDSLIGKNIALIFEKTSTRTRCSFEVAAHDLGMHVTYLDPSGSQIGKKESIPDTARVLGRMFDGIEYRGYGQDIVEELAKYAGVPVWNGLTNEFHPTQMLADMLTIREHLGHLKGVKFVYMGDARYNMGNSLMVTCAKLGMDFVACTSRKYFPNEELVDYCKKVAAETGASIALTEDVAEGTKDADVIYTDVWVSMGEPDEVWAERLQDLMPYQVNKAAMANAKPTAIFMHCLPAFHDLKTKIGKEVYEKFGYSELEVTDEVFESEQSVVFDEAENRMHTIKAVMLATLGE</sequence>
<dbReference type="HAMAP" id="MF_01109">
    <property type="entry name" value="OTCase"/>
    <property type="match status" value="1"/>
</dbReference>
<comment type="catalytic activity">
    <reaction evidence="4 5">
        <text>carbamoyl phosphate + L-ornithine = L-citrulline + phosphate + H(+)</text>
        <dbReference type="Rhea" id="RHEA:19513"/>
        <dbReference type="ChEBI" id="CHEBI:15378"/>
        <dbReference type="ChEBI" id="CHEBI:43474"/>
        <dbReference type="ChEBI" id="CHEBI:46911"/>
        <dbReference type="ChEBI" id="CHEBI:57743"/>
        <dbReference type="ChEBI" id="CHEBI:58228"/>
        <dbReference type="EC" id="2.1.3.3"/>
    </reaction>
</comment>
<dbReference type="SUPFAM" id="SSF53671">
    <property type="entry name" value="Aspartate/ornithine carbamoyltransferase"/>
    <property type="match status" value="1"/>
</dbReference>
<dbReference type="GO" id="GO:0005737">
    <property type="term" value="C:cytoplasm"/>
    <property type="evidence" value="ECO:0007669"/>
    <property type="project" value="UniProtKB-SubCell"/>
</dbReference>
<feature type="binding site" evidence="5">
    <location>
        <begin position="133"/>
        <end position="136"/>
    </location>
    <ligand>
        <name>carbamoyl phosphate</name>
        <dbReference type="ChEBI" id="CHEBI:58228"/>
    </ligand>
</feature>
<evidence type="ECO:0000256" key="2">
    <source>
        <dbReference type="ARBA" id="ARBA00007805"/>
    </source>
</evidence>
<evidence type="ECO:0000256" key="5">
    <source>
        <dbReference type="HAMAP-Rule" id="MF_01109"/>
    </source>
</evidence>
<comment type="caution">
    <text evidence="9">The sequence shown here is derived from an EMBL/GenBank/DDBJ whole genome shotgun (WGS) entry which is preliminary data.</text>
</comment>
<evidence type="ECO:0000256" key="1">
    <source>
        <dbReference type="ARBA" id="ARBA00003822"/>
    </source>
</evidence>
<dbReference type="GO" id="GO:0004585">
    <property type="term" value="F:ornithine carbamoyltransferase activity"/>
    <property type="evidence" value="ECO:0007669"/>
    <property type="project" value="UniProtKB-UniRule"/>
</dbReference>
<dbReference type="InterPro" id="IPR024904">
    <property type="entry name" value="OTCase_ArgI"/>
</dbReference>
<dbReference type="EC" id="2.1.3.3" evidence="5 6"/>
<dbReference type="InterPro" id="IPR006130">
    <property type="entry name" value="Asp/Orn_carbamoylTrfase"/>
</dbReference>
<dbReference type="Pfam" id="PF00185">
    <property type="entry name" value="OTCace"/>
    <property type="match status" value="1"/>
</dbReference>
<comment type="similarity">
    <text evidence="2 5">Belongs to the aspartate/ornithine carbamoyltransferase superfamily. OTCase family.</text>
</comment>
<keyword evidence="5" id="KW-0963">Cytoplasm</keyword>
<dbReference type="RefSeq" id="WP_118097889.1">
    <property type="nucleotide sequence ID" value="NZ_CAUBGO010000040.1"/>
</dbReference>
<feature type="binding site" evidence="5">
    <location>
        <position position="165"/>
    </location>
    <ligand>
        <name>L-ornithine</name>
        <dbReference type="ChEBI" id="CHEBI:46911"/>
    </ligand>
</feature>
<feature type="binding site" evidence="5">
    <location>
        <position position="229"/>
    </location>
    <ligand>
        <name>L-ornithine</name>
        <dbReference type="ChEBI" id="CHEBI:46911"/>
    </ligand>
</feature>
<evidence type="ECO:0000259" key="7">
    <source>
        <dbReference type="Pfam" id="PF00185"/>
    </source>
</evidence>
<feature type="binding site" evidence="5">
    <location>
        <position position="82"/>
    </location>
    <ligand>
        <name>carbamoyl phosphate</name>
        <dbReference type="ChEBI" id="CHEBI:58228"/>
    </ligand>
</feature>
<feature type="binding site" evidence="5">
    <location>
        <begin position="55"/>
        <end position="58"/>
    </location>
    <ligand>
        <name>carbamoyl phosphate</name>
        <dbReference type="ChEBI" id="CHEBI:58228"/>
    </ligand>
</feature>
<dbReference type="PANTHER" id="PTHR45753:SF2">
    <property type="entry name" value="ORNITHINE CARBAMOYLTRANSFERASE"/>
    <property type="match status" value="1"/>
</dbReference>
<dbReference type="InterPro" id="IPR006132">
    <property type="entry name" value="Asp/Orn_carbamoyltranf_P-bd"/>
</dbReference>
<evidence type="ECO:0000256" key="4">
    <source>
        <dbReference type="ARBA" id="ARBA00048772"/>
    </source>
</evidence>
<dbReference type="InterPro" id="IPR006131">
    <property type="entry name" value="Asp_carbamoyltransf_Asp/Orn-bd"/>
</dbReference>
<evidence type="ECO:0000259" key="8">
    <source>
        <dbReference type="Pfam" id="PF02729"/>
    </source>
</evidence>
<dbReference type="PROSITE" id="PS00097">
    <property type="entry name" value="CARBAMOYLTRANSFERASE"/>
    <property type="match status" value="1"/>
</dbReference>
<dbReference type="GO" id="GO:0016597">
    <property type="term" value="F:amino acid binding"/>
    <property type="evidence" value="ECO:0007669"/>
    <property type="project" value="InterPro"/>
</dbReference>
<keyword evidence="3 5" id="KW-0808">Transferase</keyword>
<protein>
    <recommendedName>
        <fullName evidence="5 6">Ornithine carbamoyltransferase</fullName>
        <shortName evidence="5">OTCase</shortName>
        <ecNumber evidence="5 6">2.1.3.3</ecNumber>
    </recommendedName>
</protein>
<dbReference type="Gene3D" id="3.40.50.1370">
    <property type="entry name" value="Aspartate/ornithine carbamoyltransferase"/>
    <property type="match status" value="2"/>
</dbReference>
<evidence type="ECO:0000313" key="10">
    <source>
        <dbReference type="Proteomes" id="UP000266172"/>
    </source>
</evidence>
<comment type="function">
    <text evidence="1">Reversibly catalyzes the transfer of the carbamoyl group from carbamoyl phosphate (CP) to the N(epsilon) atom of ornithine (ORN) to produce L-citrulline.</text>
</comment>
<dbReference type="NCBIfam" id="NF003286">
    <property type="entry name" value="PRK04284.1"/>
    <property type="match status" value="1"/>
</dbReference>
<feature type="binding site" evidence="5">
    <location>
        <begin position="233"/>
        <end position="234"/>
    </location>
    <ligand>
        <name>L-ornithine</name>
        <dbReference type="ChEBI" id="CHEBI:46911"/>
    </ligand>
</feature>
<feature type="binding site" evidence="5">
    <location>
        <position position="315"/>
    </location>
    <ligand>
        <name>carbamoyl phosphate</name>
        <dbReference type="ChEBI" id="CHEBI:58228"/>
    </ligand>
</feature>
<comment type="subcellular location">
    <subcellularLocation>
        <location evidence="5">Cytoplasm</location>
    </subcellularLocation>
</comment>
<dbReference type="FunFam" id="3.40.50.1370:FF:000008">
    <property type="entry name" value="Ornithine carbamoyltransferase"/>
    <property type="match status" value="1"/>
</dbReference>
<gene>
    <name evidence="9" type="primary">argF</name>
    <name evidence="9" type="ORF">DWX93_12760</name>
</gene>
<dbReference type="Proteomes" id="UP000266172">
    <property type="component" value="Unassembled WGS sequence"/>
</dbReference>
<dbReference type="GO" id="GO:0019240">
    <property type="term" value="P:citrulline biosynthetic process"/>
    <property type="evidence" value="ECO:0007669"/>
    <property type="project" value="TreeGrafter"/>
</dbReference>
<dbReference type="GO" id="GO:0042450">
    <property type="term" value="P:L-arginine biosynthetic process via ornithine"/>
    <property type="evidence" value="ECO:0007669"/>
    <property type="project" value="UniProtKB-UniRule"/>
</dbReference>
<organism evidence="9 10">
    <name type="scientific">Roseburia hominis</name>
    <dbReference type="NCBI Taxonomy" id="301301"/>
    <lineage>
        <taxon>Bacteria</taxon>
        <taxon>Bacillati</taxon>
        <taxon>Bacillota</taxon>
        <taxon>Clostridia</taxon>
        <taxon>Lachnospirales</taxon>
        <taxon>Lachnospiraceae</taxon>
        <taxon>Roseburia</taxon>
    </lineage>
</organism>
<feature type="binding site" evidence="5">
    <location>
        <position position="106"/>
    </location>
    <ligand>
        <name>carbamoyl phosphate</name>
        <dbReference type="ChEBI" id="CHEBI:58228"/>
    </ligand>
</feature>
<dbReference type="AlphaFoldDB" id="A0A395V7I7"/>
<evidence type="ECO:0000313" key="9">
    <source>
        <dbReference type="EMBL" id="RGS38391.1"/>
    </source>
</evidence>
<dbReference type="NCBIfam" id="TIGR00658">
    <property type="entry name" value="orni_carb_tr"/>
    <property type="match status" value="1"/>
</dbReference>
<dbReference type="InterPro" id="IPR036901">
    <property type="entry name" value="Asp/Orn_carbamoylTrfase_sf"/>
</dbReference>
<feature type="domain" description="Aspartate/ornithine carbamoyltransferase carbamoyl-P binding" evidence="8">
    <location>
        <begin position="6"/>
        <end position="146"/>
    </location>
</feature>
<dbReference type="NCBIfam" id="NF001986">
    <property type="entry name" value="PRK00779.1"/>
    <property type="match status" value="1"/>
</dbReference>
<dbReference type="EMBL" id="QRVL01000012">
    <property type="protein sequence ID" value="RGS38391.1"/>
    <property type="molecule type" value="Genomic_DNA"/>
</dbReference>
<proteinExistence type="inferred from homology"/>
<dbReference type="PRINTS" id="PR00100">
    <property type="entry name" value="AOTCASE"/>
</dbReference>
<name>A0A395V7I7_9FIRM</name>
<dbReference type="PANTHER" id="PTHR45753">
    <property type="entry name" value="ORNITHINE CARBAMOYLTRANSFERASE, MITOCHONDRIAL"/>
    <property type="match status" value="1"/>
</dbReference>
<evidence type="ECO:0000256" key="3">
    <source>
        <dbReference type="ARBA" id="ARBA00022679"/>
    </source>
</evidence>